<feature type="domain" description="AB hydrolase-1" evidence="4">
    <location>
        <begin position="138"/>
        <end position="351"/>
    </location>
</feature>
<keyword evidence="3" id="KW-0812">Transmembrane</keyword>
<dbReference type="EMBL" id="JAVFKD010000012">
    <property type="protein sequence ID" value="KAK5994126.1"/>
    <property type="molecule type" value="Genomic_DNA"/>
</dbReference>
<keyword evidence="6" id="KW-1185">Reference proteome</keyword>
<dbReference type="SUPFAM" id="SSF53474">
    <property type="entry name" value="alpha/beta-Hydrolases"/>
    <property type="match status" value="1"/>
</dbReference>
<evidence type="ECO:0000256" key="2">
    <source>
        <dbReference type="ARBA" id="ARBA00022801"/>
    </source>
</evidence>
<evidence type="ECO:0000256" key="3">
    <source>
        <dbReference type="SAM" id="Phobius"/>
    </source>
</evidence>
<sequence length="622" mass="67381">MTKASQKRKTLGTTASEGLPWEGLGAKRRSGRRFVVVLVILLLGLVQRIYSPLPFTILGDGDASTLEIVEESFNWDDLEPSTSLNWQPCFSEYQCARLSVPLNWNSTVEGQENGPRAAVAVIRLPAKVPIIDPQYGGPIMLNPGGPGESGVSQVLSDGKNFQALLDSPLPPSTSPLKVDARDAGGKYFDIWSFDPRGVNNTTPPLRCFSSAAHQQAWLLSSPDYGLLWHSERTIGMEWARAEALGSSCTHGDDLETGIIRFSNTAQVVEDMLQMIETEGEWRDKEAKRLLQDSGLDDDAVLEIIERTAYRPGEEMLQFWGKSYGTLIGSTFAAMHPDRVGRVVLDGVVDPADHYVGGYMTQLDGSDAIISKFCEYCAQAGPGRCSLASPGASAEDIEARFTNIMVSLRESPIAVPPSGIKESGSPAMGFVTYGDLHLMLLSAMYFSFAMVDALFEVLPDIEARNTSTAAMAHIISSRTALVGSYSSYLDGDMPYVSQMGPFQTISCMDAGGGPETLTRHEFNDFLDVLQAQGRWISPSWARNKLSCLGVTHPPAWKPDLTFKTQEWANTSHPLLFLGNTHDTRGTPAELGGALLALHALAMHGQGGAGVFPDGRVAGKGRDV</sequence>
<dbReference type="Proteomes" id="UP001338125">
    <property type="component" value="Unassembled WGS sequence"/>
</dbReference>
<evidence type="ECO:0000259" key="4">
    <source>
        <dbReference type="Pfam" id="PF00561"/>
    </source>
</evidence>
<comment type="similarity">
    <text evidence="1">Belongs to the peptidase S33 family.</text>
</comment>
<proteinExistence type="inferred from homology"/>
<name>A0ABR0SQT5_9HYPO</name>
<gene>
    <name evidence="5" type="ORF">PT974_07566</name>
</gene>
<keyword evidence="3" id="KW-0472">Membrane</keyword>
<keyword evidence="2" id="KW-0378">Hydrolase</keyword>
<comment type="caution">
    <text evidence="5">The sequence shown here is derived from an EMBL/GenBank/DDBJ whole genome shotgun (WGS) entry which is preliminary data.</text>
</comment>
<reference evidence="5 6" key="1">
    <citation type="submission" date="2024-01" db="EMBL/GenBank/DDBJ databases">
        <title>Complete genome of Cladobotryum mycophilum ATHUM6906.</title>
        <authorList>
            <person name="Christinaki A.C."/>
            <person name="Myridakis A.I."/>
            <person name="Kouvelis V.N."/>
        </authorList>
    </citation>
    <scope>NUCLEOTIDE SEQUENCE [LARGE SCALE GENOMIC DNA]</scope>
    <source>
        <strain evidence="5 6">ATHUM6906</strain>
    </source>
</reference>
<evidence type="ECO:0000256" key="1">
    <source>
        <dbReference type="ARBA" id="ARBA00010088"/>
    </source>
</evidence>
<dbReference type="PANTHER" id="PTHR43248">
    <property type="entry name" value="2-SUCCINYL-6-HYDROXY-2,4-CYCLOHEXADIENE-1-CARBOXYLATE SYNTHASE"/>
    <property type="match status" value="1"/>
</dbReference>
<dbReference type="InterPro" id="IPR029058">
    <property type="entry name" value="AB_hydrolase_fold"/>
</dbReference>
<accession>A0ABR0SQT5</accession>
<organism evidence="5 6">
    <name type="scientific">Cladobotryum mycophilum</name>
    <dbReference type="NCBI Taxonomy" id="491253"/>
    <lineage>
        <taxon>Eukaryota</taxon>
        <taxon>Fungi</taxon>
        <taxon>Dikarya</taxon>
        <taxon>Ascomycota</taxon>
        <taxon>Pezizomycotina</taxon>
        <taxon>Sordariomycetes</taxon>
        <taxon>Hypocreomycetidae</taxon>
        <taxon>Hypocreales</taxon>
        <taxon>Hypocreaceae</taxon>
        <taxon>Cladobotryum</taxon>
    </lineage>
</organism>
<dbReference type="PANTHER" id="PTHR43248:SF25">
    <property type="entry name" value="AB HYDROLASE-1 DOMAIN-CONTAINING PROTEIN-RELATED"/>
    <property type="match status" value="1"/>
</dbReference>
<dbReference type="InterPro" id="IPR000073">
    <property type="entry name" value="AB_hydrolase_1"/>
</dbReference>
<keyword evidence="3" id="KW-1133">Transmembrane helix</keyword>
<evidence type="ECO:0000313" key="5">
    <source>
        <dbReference type="EMBL" id="KAK5994126.1"/>
    </source>
</evidence>
<feature type="transmembrane region" description="Helical" evidence="3">
    <location>
        <begin position="34"/>
        <end position="50"/>
    </location>
</feature>
<dbReference type="InterPro" id="IPR051601">
    <property type="entry name" value="Serine_prot/Carboxylest_S33"/>
</dbReference>
<dbReference type="Pfam" id="PF00561">
    <property type="entry name" value="Abhydrolase_1"/>
    <property type="match status" value="1"/>
</dbReference>
<dbReference type="Gene3D" id="3.40.50.1820">
    <property type="entry name" value="alpha/beta hydrolase"/>
    <property type="match status" value="1"/>
</dbReference>
<protein>
    <recommendedName>
        <fullName evidence="4">AB hydrolase-1 domain-containing protein</fullName>
    </recommendedName>
</protein>
<evidence type="ECO:0000313" key="6">
    <source>
        <dbReference type="Proteomes" id="UP001338125"/>
    </source>
</evidence>